<dbReference type="GO" id="GO:0008168">
    <property type="term" value="F:methyltransferase activity"/>
    <property type="evidence" value="ECO:0007669"/>
    <property type="project" value="UniProtKB-KW"/>
</dbReference>
<dbReference type="SUPFAM" id="SSF53335">
    <property type="entry name" value="S-adenosyl-L-methionine-dependent methyltransferases"/>
    <property type="match status" value="1"/>
</dbReference>
<dbReference type="RefSeq" id="WP_130103844.1">
    <property type="nucleotide sequence ID" value="NZ_SDWW01000051.1"/>
</dbReference>
<feature type="domain" description="Methyltransferase type 12" evidence="1">
    <location>
        <begin position="52"/>
        <end position="149"/>
    </location>
</feature>
<name>A0A4Q5MXX9_9MICO</name>
<dbReference type="PANTHER" id="PTHR43861">
    <property type="entry name" value="TRANS-ACONITATE 2-METHYLTRANSFERASE-RELATED"/>
    <property type="match status" value="1"/>
</dbReference>
<dbReference type="GO" id="GO:0032259">
    <property type="term" value="P:methylation"/>
    <property type="evidence" value="ECO:0007669"/>
    <property type="project" value="UniProtKB-KW"/>
</dbReference>
<dbReference type="AlphaFoldDB" id="A0A4Q5MXX9"/>
<evidence type="ECO:0000259" key="1">
    <source>
        <dbReference type="Pfam" id="PF08242"/>
    </source>
</evidence>
<evidence type="ECO:0000313" key="2">
    <source>
        <dbReference type="EMBL" id="RYV49813.1"/>
    </source>
</evidence>
<gene>
    <name evidence="2" type="ORF">EUA98_16765</name>
</gene>
<comment type="caution">
    <text evidence="2">The sequence shown here is derived from an EMBL/GenBank/DDBJ whole genome shotgun (WGS) entry which is preliminary data.</text>
</comment>
<dbReference type="EMBL" id="SDWW01000051">
    <property type="protein sequence ID" value="RYV49813.1"/>
    <property type="molecule type" value="Genomic_DNA"/>
</dbReference>
<accession>A0A4Q5MXX9</accession>
<dbReference type="Pfam" id="PF08242">
    <property type="entry name" value="Methyltransf_12"/>
    <property type="match status" value="1"/>
</dbReference>
<dbReference type="CDD" id="cd02440">
    <property type="entry name" value="AdoMet_MTases"/>
    <property type="match status" value="1"/>
</dbReference>
<dbReference type="InterPro" id="IPR029063">
    <property type="entry name" value="SAM-dependent_MTases_sf"/>
</dbReference>
<proteinExistence type="predicted"/>
<keyword evidence="3" id="KW-1185">Reference proteome</keyword>
<dbReference type="OrthoDB" id="9777638at2"/>
<keyword evidence="2" id="KW-0808">Transferase</keyword>
<organism evidence="2 3">
    <name type="scientific">Pengzhenrongella frigida</name>
    <dbReference type="NCBI Taxonomy" id="1259133"/>
    <lineage>
        <taxon>Bacteria</taxon>
        <taxon>Bacillati</taxon>
        <taxon>Actinomycetota</taxon>
        <taxon>Actinomycetes</taxon>
        <taxon>Micrococcales</taxon>
        <taxon>Pengzhenrongella</taxon>
    </lineage>
</organism>
<dbReference type="Gene3D" id="3.40.50.150">
    <property type="entry name" value="Vaccinia Virus protein VP39"/>
    <property type="match status" value="1"/>
</dbReference>
<dbReference type="InterPro" id="IPR013217">
    <property type="entry name" value="Methyltransf_12"/>
</dbReference>
<evidence type="ECO:0000313" key="3">
    <source>
        <dbReference type="Proteomes" id="UP000293764"/>
    </source>
</evidence>
<dbReference type="Proteomes" id="UP000293764">
    <property type="component" value="Unassembled WGS sequence"/>
</dbReference>
<sequence length="287" mass="31114">MDPLQAARHSAQVAALFDRVAHTYDAVGVPWFEPIAERLVAELSPAPGERALDLGTGRGAALWPLARGLGSTGQVTGLDLSPEMVNATRLDARERRLSTVNLVVDDAGGPHLAHAQFDLAAASLVLFFLPDPPAALRAWRELLVPGGRLGVSTFGTRDPAWERLDDVFTPFLPPALLDARTSGTRGPFASDLGVEQLLEAAGFTGVRTARSEVSVRFVDVEQWRLWSWSHGQRSHWDAVPEERRAGVLAAAAERLDGTLEHDGGFTLTQQVRFTIGRRPEDPPATVR</sequence>
<dbReference type="PANTHER" id="PTHR43861:SF1">
    <property type="entry name" value="TRANS-ACONITATE 2-METHYLTRANSFERASE"/>
    <property type="match status" value="1"/>
</dbReference>
<keyword evidence="2" id="KW-0489">Methyltransferase</keyword>
<reference evidence="2 3" key="1">
    <citation type="submission" date="2019-01" db="EMBL/GenBank/DDBJ databases">
        <title>Novel species of Cellulomonas.</title>
        <authorList>
            <person name="Liu Q."/>
            <person name="Xin Y.-H."/>
        </authorList>
    </citation>
    <scope>NUCLEOTIDE SEQUENCE [LARGE SCALE GENOMIC DNA]</scope>
    <source>
        <strain evidence="2 3">HLT2-17</strain>
    </source>
</reference>
<protein>
    <submittedName>
        <fullName evidence="2">Methyltransferase domain-containing protein</fullName>
    </submittedName>
</protein>